<dbReference type="GO" id="GO:0032984">
    <property type="term" value="P:protein-containing complex disassembly"/>
    <property type="evidence" value="ECO:0007669"/>
    <property type="project" value="InterPro"/>
</dbReference>
<keyword evidence="4" id="KW-1185">Reference proteome</keyword>
<feature type="compositionally biased region" description="Basic and acidic residues" evidence="1">
    <location>
        <begin position="14"/>
        <end position="30"/>
    </location>
</feature>
<feature type="domain" description="UBX" evidence="2">
    <location>
        <begin position="138"/>
        <end position="207"/>
    </location>
</feature>
<dbReference type="Proteomes" id="UP001189122">
    <property type="component" value="Unassembled WGS sequence"/>
</dbReference>
<dbReference type="EMBL" id="LR743598">
    <property type="protein sequence ID" value="CAA2628792.1"/>
    <property type="molecule type" value="Genomic_DNA"/>
</dbReference>
<sequence>MQSTRGGGTPFASKTREDTPSSQERRRLELRGGSPAGRPFLCRTPWSRAASSARLLAVAQEFGREIRVFTSPAASASEEPSAASTSHHEEEDDDIYDFTPDDYYRIMSIKKEDLFLKTHKIREAEAAARRARIAKAIIRVRFPDNFVLEAKFHPSETIQSLTDLLIRVLARPDLPFYLYTTPPKQRIRDFSKDFYSVGFVPGAIVYFSHDLPREAEGGGGDLGPFLREDILSLNGIDPAPQTVDIIQSVAGPAPPELTADLSTELKPSEKKLGKPKWLKM</sequence>
<evidence type="ECO:0000259" key="2">
    <source>
        <dbReference type="PROSITE" id="PS50033"/>
    </source>
</evidence>
<dbReference type="AlphaFoldDB" id="A0A7I8JD54"/>
<feature type="region of interest" description="Disordered" evidence="1">
    <location>
        <begin position="70"/>
        <end position="96"/>
    </location>
</feature>
<dbReference type="SUPFAM" id="SSF54236">
    <property type="entry name" value="Ubiquitin-like"/>
    <property type="match status" value="1"/>
</dbReference>
<reference evidence="3 4" key="1">
    <citation type="submission" date="2019-12" db="EMBL/GenBank/DDBJ databases">
        <authorList>
            <person name="Scholz U."/>
            <person name="Mascher M."/>
            <person name="Fiebig A."/>
        </authorList>
    </citation>
    <scope>NUCLEOTIDE SEQUENCE</scope>
</reference>
<dbReference type="InterPro" id="IPR001012">
    <property type="entry name" value="UBX_dom"/>
</dbReference>
<dbReference type="Gene3D" id="3.10.20.90">
    <property type="entry name" value="Phosphatidylinositol 3-kinase Catalytic Subunit, Chain A, domain 1"/>
    <property type="match status" value="1"/>
</dbReference>
<name>A0A7I8JD54_SPIIN</name>
<evidence type="ECO:0000313" key="4">
    <source>
        <dbReference type="Proteomes" id="UP001189122"/>
    </source>
</evidence>
<dbReference type="EMBL" id="CACRZD030000011">
    <property type="protein sequence ID" value="CAA6668039.1"/>
    <property type="molecule type" value="Genomic_DNA"/>
</dbReference>
<evidence type="ECO:0000256" key="1">
    <source>
        <dbReference type="SAM" id="MobiDB-lite"/>
    </source>
</evidence>
<proteinExistence type="predicted"/>
<gene>
    <name evidence="3" type="ORF">SI7747_11014433</name>
</gene>
<dbReference type="InterPro" id="IPR044232">
    <property type="entry name" value="PUX1"/>
</dbReference>
<feature type="compositionally biased region" description="Low complexity" evidence="1">
    <location>
        <begin position="70"/>
        <end position="85"/>
    </location>
</feature>
<feature type="region of interest" description="Disordered" evidence="1">
    <location>
        <begin position="257"/>
        <end position="280"/>
    </location>
</feature>
<organism evidence="3">
    <name type="scientific">Spirodela intermedia</name>
    <name type="common">Intermediate duckweed</name>
    <dbReference type="NCBI Taxonomy" id="51605"/>
    <lineage>
        <taxon>Eukaryota</taxon>
        <taxon>Viridiplantae</taxon>
        <taxon>Streptophyta</taxon>
        <taxon>Embryophyta</taxon>
        <taxon>Tracheophyta</taxon>
        <taxon>Spermatophyta</taxon>
        <taxon>Magnoliopsida</taxon>
        <taxon>Liliopsida</taxon>
        <taxon>Araceae</taxon>
        <taxon>Lemnoideae</taxon>
        <taxon>Spirodela</taxon>
    </lineage>
</organism>
<dbReference type="PROSITE" id="PS50033">
    <property type="entry name" value="UBX"/>
    <property type="match status" value="1"/>
</dbReference>
<dbReference type="CDD" id="cd16118">
    <property type="entry name" value="UBX2_UBXN9"/>
    <property type="match status" value="1"/>
</dbReference>
<protein>
    <recommendedName>
        <fullName evidence="2">UBX domain-containing protein</fullName>
    </recommendedName>
</protein>
<dbReference type="GO" id="GO:0051117">
    <property type="term" value="F:ATPase binding"/>
    <property type="evidence" value="ECO:0007669"/>
    <property type="project" value="InterPro"/>
</dbReference>
<dbReference type="InterPro" id="IPR029071">
    <property type="entry name" value="Ubiquitin-like_domsf"/>
</dbReference>
<accession>A0A7I8JD54</accession>
<dbReference type="PANTHER" id="PTHR47557">
    <property type="entry name" value="PLANT UBX DOMAIN-CONTAINING PROTEIN 1"/>
    <property type="match status" value="1"/>
</dbReference>
<evidence type="ECO:0000313" key="3">
    <source>
        <dbReference type="EMBL" id="CAA2628792.1"/>
    </source>
</evidence>
<dbReference type="PANTHER" id="PTHR47557:SF2">
    <property type="entry name" value="PLANT UBX DOMAIN-CONTAINING PROTEIN 1"/>
    <property type="match status" value="1"/>
</dbReference>
<feature type="region of interest" description="Disordered" evidence="1">
    <location>
        <begin position="1"/>
        <end position="41"/>
    </location>
</feature>